<dbReference type="RefSeq" id="YP_009036000.1">
    <property type="nucleotide sequence ID" value="NC_024210.1"/>
</dbReference>
<sequence>MPEEKKIHQKIGNFKELYNKKYGDIANLKINHRYTPEQVFDMAVRYFSWAEEQAIKAIETASFQGVVTENLVHKPRVFTITGFQLFCGVGHNAISKWRSSPGFDEVMEFVDSVIFEQKYQLGVNNIVNPGLIGKDLGIDKPQEVNINNASNAAVNDEEAMKAALASVMDKLVSLASSA</sequence>
<gene>
    <name evidence="1" type="primary">e41c_0001</name>
</gene>
<accession>A0A023ZTQ8</accession>
<reference evidence="1 2" key="1">
    <citation type="submission" date="2014-04" db="EMBL/GenBank/DDBJ databases">
        <title>Complete genome sequence of e4/1c, an Escherichia coli O157:H7-specific phage with proven potential as a biocontrol agent.</title>
        <authorList>
            <person name="McAuliffe O."/>
            <person name="Coffey B."/>
            <person name="Casey A."/>
            <person name="O'Sullivan O."/>
            <person name="Coffey A."/>
            <person name="Ross P."/>
        </authorList>
    </citation>
    <scope>NUCLEOTIDE SEQUENCE [LARGE SCALE GENOMIC DNA]</scope>
</reference>
<name>A0A023ZTQ8_9CAUD</name>
<proteinExistence type="predicted"/>
<organism evidence="1 2">
    <name type="scientific">Escherichia phage e4/1c</name>
    <dbReference type="NCBI Taxonomy" id="1495286"/>
    <lineage>
        <taxon>Viruses</taxon>
        <taxon>Duplodnaviria</taxon>
        <taxon>Heunggongvirae</taxon>
        <taxon>Uroviricota</taxon>
        <taxon>Caudoviricetes</taxon>
        <taxon>Drexlerviridae</taxon>
        <taxon>Rogunavirinae</taxon>
        <taxon>Rogunavirus</taxon>
        <taxon>Rogunavirus E41c</taxon>
    </lineage>
</organism>
<evidence type="ECO:0000313" key="1">
    <source>
        <dbReference type="EMBL" id="AHY83151.1"/>
    </source>
</evidence>
<protein>
    <submittedName>
        <fullName evidence="1">Putative terminase small subunit</fullName>
    </submittedName>
</protein>
<dbReference type="InterPro" id="IPR032066">
    <property type="entry name" value="GP3_package"/>
</dbReference>
<dbReference type="OrthoDB" id="12815at10239"/>
<dbReference type="Gene3D" id="1.10.132.80">
    <property type="match status" value="1"/>
</dbReference>
<dbReference type="Proteomes" id="UP000024438">
    <property type="component" value="Segment"/>
</dbReference>
<evidence type="ECO:0000313" key="2">
    <source>
        <dbReference type="Proteomes" id="UP000024438"/>
    </source>
</evidence>
<dbReference type="KEGG" id="vg:19525709"/>
<dbReference type="EMBL" id="KJ668713">
    <property type="protein sequence ID" value="AHY83151.1"/>
    <property type="molecule type" value="Genomic_DNA"/>
</dbReference>
<keyword evidence="2" id="KW-1185">Reference proteome</keyword>
<dbReference type="Pfam" id="PF16677">
    <property type="entry name" value="GP3_package"/>
    <property type="match status" value="1"/>
</dbReference>